<dbReference type="GO" id="GO:0016197">
    <property type="term" value="P:endosomal transport"/>
    <property type="evidence" value="ECO:0007669"/>
    <property type="project" value="TreeGrafter"/>
</dbReference>
<dbReference type="InterPro" id="IPR039591">
    <property type="entry name" value="AP5M1"/>
</dbReference>
<protein>
    <recommendedName>
        <fullName evidence="3">AP-5 complex subunit mu-1</fullName>
    </recommendedName>
    <alternativeName>
        <fullName evidence="8">Adaptor-related protein complex 5 subunit mu-1</fullName>
    </alternativeName>
</protein>
<evidence type="ECO:0000256" key="6">
    <source>
        <dbReference type="ARBA" id="ARBA00023136"/>
    </source>
</evidence>
<dbReference type="Gene3D" id="2.60.40.1170">
    <property type="entry name" value="Mu homology domain, subdomain B"/>
    <property type="match status" value="2"/>
</dbReference>
<keyword evidence="4" id="KW-0813">Transport</keyword>
<dbReference type="GO" id="GO:0005829">
    <property type="term" value="C:cytosol"/>
    <property type="evidence" value="ECO:0007669"/>
    <property type="project" value="TreeGrafter"/>
</dbReference>
<organism evidence="10 11">
    <name type="scientific">Oedothorax gibbosus</name>
    <dbReference type="NCBI Taxonomy" id="931172"/>
    <lineage>
        <taxon>Eukaryota</taxon>
        <taxon>Metazoa</taxon>
        <taxon>Ecdysozoa</taxon>
        <taxon>Arthropoda</taxon>
        <taxon>Chelicerata</taxon>
        <taxon>Arachnida</taxon>
        <taxon>Araneae</taxon>
        <taxon>Araneomorphae</taxon>
        <taxon>Entelegynae</taxon>
        <taxon>Araneoidea</taxon>
        <taxon>Linyphiidae</taxon>
        <taxon>Erigoninae</taxon>
        <taxon>Oedothorax</taxon>
    </lineage>
</organism>
<dbReference type="SUPFAM" id="SSF49447">
    <property type="entry name" value="Second domain of Mu2 adaptin subunit (ap50) of ap2 adaptor"/>
    <property type="match status" value="1"/>
</dbReference>
<comment type="subunit">
    <text evidence="2">Probably part of the adaptor protein complex 5 (AP-5) a tetramer composed of AP5B1, AP5M1, AP5S1 and AP5Z1.</text>
</comment>
<dbReference type="GO" id="GO:0015031">
    <property type="term" value="P:protein transport"/>
    <property type="evidence" value="ECO:0007669"/>
    <property type="project" value="UniProtKB-KW"/>
</dbReference>
<evidence type="ECO:0000256" key="8">
    <source>
        <dbReference type="ARBA" id="ARBA00030827"/>
    </source>
</evidence>
<reference evidence="10 11" key="1">
    <citation type="journal article" date="2022" name="Nat. Ecol. Evol.">
        <title>A masculinizing supergene underlies an exaggerated male reproductive morph in a spider.</title>
        <authorList>
            <person name="Hendrickx F."/>
            <person name="De Corte Z."/>
            <person name="Sonet G."/>
            <person name="Van Belleghem S.M."/>
            <person name="Kostlbacher S."/>
            <person name="Vangestel C."/>
        </authorList>
    </citation>
    <scope>NUCLEOTIDE SEQUENCE [LARGE SCALE GENOMIC DNA]</scope>
    <source>
        <strain evidence="10">W744_W776</strain>
    </source>
</reference>
<dbReference type="GO" id="GO:0005770">
    <property type="term" value="C:late endosome"/>
    <property type="evidence" value="ECO:0007669"/>
    <property type="project" value="TreeGrafter"/>
</dbReference>
<dbReference type="PROSITE" id="PS51072">
    <property type="entry name" value="MHD"/>
    <property type="match status" value="1"/>
</dbReference>
<dbReference type="EMBL" id="JAFNEN010000513">
    <property type="protein sequence ID" value="KAG8181487.1"/>
    <property type="molecule type" value="Genomic_DNA"/>
</dbReference>
<comment type="subcellular location">
    <subcellularLocation>
        <location evidence="7">Endomembrane system</location>
        <topology evidence="7">Peripheral membrane protein</topology>
        <orientation evidence="7">Cytoplasmic side</orientation>
    </subcellularLocation>
</comment>
<dbReference type="Pfam" id="PF00928">
    <property type="entry name" value="Adap_comp_sub"/>
    <property type="match status" value="1"/>
</dbReference>
<evidence type="ECO:0000313" key="11">
    <source>
        <dbReference type="Proteomes" id="UP000827092"/>
    </source>
</evidence>
<gene>
    <name evidence="10" type="ORF">JTE90_016574</name>
</gene>
<comment type="similarity">
    <text evidence="1">Belongs to the adaptor complexes medium subunit family.</text>
</comment>
<keyword evidence="11" id="KW-1185">Reference proteome</keyword>
<comment type="caution">
    <text evidence="10">The sequence shown here is derived from an EMBL/GenBank/DDBJ whole genome shotgun (WGS) entry which is preliminary data.</text>
</comment>
<keyword evidence="5" id="KW-0653">Protein transport</keyword>
<dbReference type="InterPro" id="IPR036168">
    <property type="entry name" value="AP2_Mu_C_sf"/>
</dbReference>
<evidence type="ECO:0000256" key="3">
    <source>
        <dbReference type="ARBA" id="ARBA00021851"/>
    </source>
</evidence>
<sequence>MSLRCACVVSLSKDDFGKILHFRRFPTVEKRCKTTYGEEYGPIPPLPIFINNLLVRLSLSADSKQYVEWRDRSDMNMQLPVVEVPAGKQEIWPVVSIAQNSLLICCLPFVEDMKNVNKENLLNIPSISVGFSVILGMLNFIQSDERNSSLMQLDNYLSLSMPFGTPSDVELSCASYIQKYHTQKFLKKQPAWKPFEYKGKQLIHFKITEFARSAQSDQSGGICHFETFGQVSVKADLEGGLNEVGISVISTDVGHPLMLDSIVIHPCVNIQSGLPNLPSGFPKRLRFSPPLHEFVVFHYCSLQPKAPPIQGVFKMLANNSVELLIQLKLNEKVKNSFDYFEVIVVFFNRGPVKKSEFYSNHGTHKLTEDKYTLKWSLGTKFPKDLEADLSAKLEFHDKPILPNSDPFCVDKNCYAQLNFKQSNSTLSGCNIDAKNVTASEGSKPKVLIERTVQSAEYRIWNSYGDVPFPVNIVNKYNKVFS</sequence>
<dbReference type="Proteomes" id="UP000827092">
    <property type="component" value="Unassembled WGS sequence"/>
</dbReference>
<accession>A0AAV6UBB6</accession>
<evidence type="ECO:0000259" key="9">
    <source>
        <dbReference type="PROSITE" id="PS51072"/>
    </source>
</evidence>
<evidence type="ECO:0000256" key="1">
    <source>
        <dbReference type="ARBA" id="ARBA00005324"/>
    </source>
</evidence>
<dbReference type="PANTHER" id="PTHR16082">
    <property type="entry name" value="AP-5 COMPLEX SUBUNIT MU-1"/>
    <property type="match status" value="1"/>
</dbReference>
<evidence type="ECO:0000256" key="5">
    <source>
        <dbReference type="ARBA" id="ARBA00022927"/>
    </source>
</evidence>
<keyword evidence="6" id="KW-0472">Membrane</keyword>
<dbReference type="GO" id="GO:0030119">
    <property type="term" value="C:AP-type membrane coat adaptor complex"/>
    <property type="evidence" value="ECO:0007669"/>
    <property type="project" value="TreeGrafter"/>
</dbReference>
<dbReference type="AlphaFoldDB" id="A0AAV6UBB6"/>
<feature type="domain" description="MHD" evidence="9">
    <location>
        <begin position="200"/>
        <end position="460"/>
    </location>
</feature>
<dbReference type="PANTHER" id="PTHR16082:SF2">
    <property type="entry name" value="AP-5 COMPLEX SUBUNIT MU-1"/>
    <property type="match status" value="1"/>
</dbReference>
<dbReference type="InterPro" id="IPR028565">
    <property type="entry name" value="MHD"/>
</dbReference>
<evidence type="ECO:0000313" key="10">
    <source>
        <dbReference type="EMBL" id="KAG8181487.1"/>
    </source>
</evidence>
<evidence type="ECO:0000256" key="7">
    <source>
        <dbReference type="ARBA" id="ARBA00029433"/>
    </source>
</evidence>
<evidence type="ECO:0000256" key="4">
    <source>
        <dbReference type="ARBA" id="ARBA00022448"/>
    </source>
</evidence>
<dbReference type="GO" id="GO:0005764">
    <property type="term" value="C:lysosome"/>
    <property type="evidence" value="ECO:0007669"/>
    <property type="project" value="TreeGrafter"/>
</dbReference>
<name>A0AAV6UBB6_9ARAC</name>
<proteinExistence type="inferred from homology"/>
<evidence type="ECO:0000256" key="2">
    <source>
        <dbReference type="ARBA" id="ARBA00011174"/>
    </source>
</evidence>